<dbReference type="InParanoid" id="L9KUA0"/>
<gene>
    <name evidence="1" type="ORF">TREES_T100014874</name>
</gene>
<reference evidence="2" key="2">
    <citation type="journal article" date="2013" name="Nat. Commun.">
        <title>Genome of the Chinese tree shrew.</title>
        <authorList>
            <person name="Fan Y."/>
            <person name="Huang Z.Y."/>
            <person name="Cao C.C."/>
            <person name="Chen C.S."/>
            <person name="Chen Y.X."/>
            <person name="Fan D.D."/>
            <person name="He J."/>
            <person name="Hou H.L."/>
            <person name="Hu L."/>
            <person name="Hu X.T."/>
            <person name="Jiang X.T."/>
            <person name="Lai R."/>
            <person name="Lang Y.S."/>
            <person name="Liang B."/>
            <person name="Liao S.G."/>
            <person name="Mu D."/>
            <person name="Ma Y.Y."/>
            <person name="Niu Y.Y."/>
            <person name="Sun X.Q."/>
            <person name="Xia J.Q."/>
            <person name="Xiao J."/>
            <person name="Xiong Z.Q."/>
            <person name="Xu L."/>
            <person name="Yang L."/>
            <person name="Zhang Y."/>
            <person name="Zhao W."/>
            <person name="Zhao X.D."/>
            <person name="Zheng Y.T."/>
            <person name="Zhou J.M."/>
            <person name="Zhu Y.B."/>
            <person name="Zhang G.J."/>
            <person name="Wang J."/>
            <person name="Yao Y.G."/>
        </authorList>
    </citation>
    <scope>NUCLEOTIDE SEQUENCE [LARGE SCALE GENOMIC DNA]</scope>
</reference>
<evidence type="ECO:0000313" key="1">
    <source>
        <dbReference type="EMBL" id="ELW66034.1"/>
    </source>
</evidence>
<accession>L9KUA0</accession>
<dbReference type="Proteomes" id="UP000011518">
    <property type="component" value="Unassembled WGS sequence"/>
</dbReference>
<proteinExistence type="predicted"/>
<keyword evidence="2" id="KW-1185">Reference proteome</keyword>
<dbReference type="AlphaFoldDB" id="L9KUA0"/>
<protein>
    <submittedName>
        <fullName evidence="1">Uncharacterized protein</fullName>
    </submittedName>
</protein>
<name>L9KUA0_TUPCH</name>
<organism evidence="1 2">
    <name type="scientific">Tupaia chinensis</name>
    <name type="common">Chinese tree shrew</name>
    <name type="synonym">Tupaia belangeri chinensis</name>
    <dbReference type="NCBI Taxonomy" id="246437"/>
    <lineage>
        <taxon>Eukaryota</taxon>
        <taxon>Metazoa</taxon>
        <taxon>Chordata</taxon>
        <taxon>Craniata</taxon>
        <taxon>Vertebrata</taxon>
        <taxon>Euteleostomi</taxon>
        <taxon>Mammalia</taxon>
        <taxon>Eutheria</taxon>
        <taxon>Euarchontoglires</taxon>
        <taxon>Scandentia</taxon>
        <taxon>Tupaiidae</taxon>
        <taxon>Tupaia</taxon>
    </lineage>
</organism>
<dbReference type="EMBL" id="KB320663">
    <property type="protein sequence ID" value="ELW66034.1"/>
    <property type="molecule type" value="Genomic_DNA"/>
</dbReference>
<sequence>MNSRTTHTARRAACAQPLWLTAGQLQNPVRMSIIFFCTVAYQGQHVLRRPAYLGTTVQTGRPLHRRPGLRSTAAPLSGFSTLLPLCAHALTVRPTATMNSGRITAPT</sequence>
<evidence type="ECO:0000313" key="2">
    <source>
        <dbReference type="Proteomes" id="UP000011518"/>
    </source>
</evidence>
<reference evidence="2" key="1">
    <citation type="submission" date="2012-07" db="EMBL/GenBank/DDBJ databases">
        <title>Genome of the Chinese tree shrew, a rising model animal genetically related to primates.</title>
        <authorList>
            <person name="Zhang G."/>
            <person name="Fan Y."/>
            <person name="Yao Y."/>
            <person name="Huang Z."/>
        </authorList>
    </citation>
    <scope>NUCLEOTIDE SEQUENCE [LARGE SCALE GENOMIC DNA]</scope>
</reference>